<evidence type="ECO:0000313" key="8">
    <source>
        <dbReference type="EMBL" id="EWG42501.1"/>
    </source>
</evidence>
<proteinExistence type="inferred from homology"/>
<accession>W7LVB7</accession>
<evidence type="ECO:0000256" key="1">
    <source>
        <dbReference type="ARBA" id="ARBA00004141"/>
    </source>
</evidence>
<dbReference type="Proteomes" id="UP000009096">
    <property type="component" value="Chromosome 2"/>
</dbReference>
<dbReference type="GO" id="GO:0046839">
    <property type="term" value="P:phospholipid dephosphorylation"/>
    <property type="evidence" value="ECO:0007669"/>
    <property type="project" value="TreeGrafter"/>
</dbReference>
<dbReference type="PANTHER" id="PTHR10165:SF35">
    <property type="entry name" value="RE23632P"/>
    <property type="match status" value="1"/>
</dbReference>
<dbReference type="KEGG" id="fvr:FVEG_15439"/>
<dbReference type="GeneID" id="30072315"/>
<feature type="transmembrane region" description="Helical" evidence="6">
    <location>
        <begin position="70"/>
        <end position="93"/>
    </location>
</feature>
<name>W7LVB7_GIBM7</name>
<dbReference type="Gene3D" id="1.20.144.10">
    <property type="entry name" value="Phosphatidic acid phosphatase type 2/haloperoxidase"/>
    <property type="match status" value="1"/>
</dbReference>
<feature type="domain" description="Phosphatidic acid phosphatase type 2/haloperoxidase" evidence="7">
    <location>
        <begin position="105"/>
        <end position="250"/>
    </location>
</feature>
<dbReference type="STRING" id="334819.W7LVB7"/>
<keyword evidence="9" id="KW-1185">Reference proteome</keyword>
<comment type="similarity">
    <text evidence="2">Belongs to the PA-phosphatase related phosphoesterase family.</text>
</comment>
<dbReference type="OrthoDB" id="10030083at2759"/>
<dbReference type="GO" id="GO:0016020">
    <property type="term" value="C:membrane"/>
    <property type="evidence" value="ECO:0007669"/>
    <property type="project" value="UniProtKB-SubCell"/>
</dbReference>
<keyword evidence="4 6" id="KW-1133">Transmembrane helix</keyword>
<keyword evidence="5 6" id="KW-0472">Membrane</keyword>
<gene>
    <name evidence="8" type="ORF">FVEG_15439</name>
</gene>
<dbReference type="RefSeq" id="XP_018748692.1">
    <property type="nucleotide sequence ID" value="XM_018904561.1"/>
</dbReference>
<dbReference type="Pfam" id="PF01569">
    <property type="entry name" value="PAP2"/>
    <property type="match status" value="1"/>
</dbReference>
<evidence type="ECO:0000256" key="4">
    <source>
        <dbReference type="ARBA" id="ARBA00022989"/>
    </source>
</evidence>
<dbReference type="EMBL" id="DS022245">
    <property type="protein sequence ID" value="EWG42501.1"/>
    <property type="molecule type" value="Genomic_DNA"/>
</dbReference>
<dbReference type="CDD" id="cd03390">
    <property type="entry name" value="PAP2_containing_1_like"/>
    <property type="match status" value="1"/>
</dbReference>
<dbReference type="AlphaFoldDB" id="W7LVB7"/>
<feature type="transmembrane region" description="Helical" evidence="6">
    <location>
        <begin position="207"/>
        <end position="224"/>
    </location>
</feature>
<organism evidence="8 9">
    <name type="scientific">Gibberella moniliformis (strain M3125 / FGSC 7600)</name>
    <name type="common">Maize ear and stalk rot fungus</name>
    <name type="synonym">Fusarium verticillioides</name>
    <dbReference type="NCBI Taxonomy" id="334819"/>
    <lineage>
        <taxon>Eukaryota</taxon>
        <taxon>Fungi</taxon>
        <taxon>Dikarya</taxon>
        <taxon>Ascomycota</taxon>
        <taxon>Pezizomycotina</taxon>
        <taxon>Sordariomycetes</taxon>
        <taxon>Hypocreomycetidae</taxon>
        <taxon>Hypocreales</taxon>
        <taxon>Nectriaceae</taxon>
        <taxon>Fusarium</taxon>
        <taxon>Fusarium fujikuroi species complex</taxon>
    </lineage>
</organism>
<dbReference type="InterPro" id="IPR043216">
    <property type="entry name" value="PAP-like"/>
</dbReference>
<evidence type="ECO:0000256" key="5">
    <source>
        <dbReference type="ARBA" id="ARBA00023136"/>
    </source>
</evidence>
<dbReference type="EMBL" id="CM000579">
    <property type="protein sequence ID" value="EWG42501.1"/>
    <property type="molecule type" value="Genomic_DNA"/>
</dbReference>
<dbReference type="GO" id="GO:0008195">
    <property type="term" value="F:phosphatidate phosphatase activity"/>
    <property type="evidence" value="ECO:0007669"/>
    <property type="project" value="TreeGrafter"/>
</dbReference>
<reference evidence="8 9" key="1">
    <citation type="journal article" date="2010" name="Nature">
        <title>Comparative genomics reveals mobile pathogenicity chromosomes in Fusarium.</title>
        <authorList>
            <person name="Ma L.J."/>
            <person name="van der Does H.C."/>
            <person name="Borkovich K.A."/>
            <person name="Coleman J.J."/>
            <person name="Daboussi M.J."/>
            <person name="Di Pietro A."/>
            <person name="Dufresne M."/>
            <person name="Freitag M."/>
            <person name="Grabherr M."/>
            <person name="Henrissat B."/>
            <person name="Houterman P.M."/>
            <person name="Kang S."/>
            <person name="Shim W.B."/>
            <person name="Woloshuk C."/>
            <person name="Xie X."/>
            <person name="Xu J.R."/>
            <person name="Antoniw J."/>
            <person name="Baker S.E."/>
            <person name="Bluhm B.H."/>
            <person name="Breakspear A."/>
            <person name="Brown D.W."/>
            <person name="Butchko R.A."/>
            <person name="Chapman S."/>
            <person name="Coulson R."/>
            <person name="Coutinho P.M."/>
            <person name="Danchin E.G."/>
            <person name="Diener A."/>
            <person name="Gale L.R."/>
            <person name="Gardiner D.M."/>
            <person name="Goff S."/>
            <person name="Hammond-Kosack K.E."/>
            <person name="Hilburn K."/>
            <person name="Hua-Van A."/>
            <person name="Jonkers W."/>
            <person name="Kazan K."/>
            <person name="Kodira C.D."/>
            <person name="Koehrsen M."/>
            <person name="Kumar L."/>
            <person name="Lee Y.H."/>
            <person name="Li L."/>
            <person name="Manners J.M."/>
            <person name="Miranda-Saavedra D."/>
            <person name="Mukherjee M."/>
            <person name="Park G."/>
            <person name="Park J."/>
            <person name="Park S.Y."/>
            <person name="Proctor R.H."/>
            <person name="Regev A."/>
            <person name="Ruiz-Roldan M.C."/>
            <person name="Sain D."/>
            <person name="Sakthikumar S."/>
            <person name="Sykes S."/>
            <person name="Schwartz D.C."/>
            <person name="Turgeon B.G."/>
            <person name="Wapinski I."/>
            <person name="Yoder O."/>
            <person name="Young S."/>
            <person name="Zeng Q."/>
            <person name="Zhou S."/>
            <person name="Galagan J."/>
            <person name="Cuomo C.A."/>
            <person name="Kistler H.C."/>
            <person name="Rep M."/>
        </authorList>
    </citation>
    <scope>NUCLEOTIDE SEQUENCE [LARGE SCALE GENOMIC DNA]</scope>
    <source>
        <strain evidence="9">M3125 / FGSC 7600</strain>
    </source>
</reference>
<feature type="transmembrane region" description="Helical" evidence="6">
    <location>
        <begin position="176"/>
        <end position="195"/>
    </location>
</feature>
<evidence type="ECO:0000259" key="7">
    <source>
        <dbReference type="SMART" id="SM00014"/>
    </source>
</evidence>
<dbReference type="SMART" id="SM00014">
    <property type="entry name" value="acidPPc"/>
    <property type="match status" value="1"/>
</dbReference>
<dbReference type="InterPro" id="IPR000326">
    <property type="entry name" value="PAP2/HPO"/>
</dbReference>
<evidence type="ECO:0000256" key="2">
    <source>
        <dbReference type="ARBA" id="ARBA00008816"/>
    </source>
</evidence>
<feature type="transmembrane region" description="Helical" evidence="6">
    <location>
        <begin position="29"/>
        <end position="50"/>
    </location>
</feature>
<dbReference type="GO" id="GO:0006644">
    <property type="term" value="P:phospholipid metabolic process"/>
    <property type="evidence" value="ECO:0007669"/>
    <property type="project" value="InterPro"/>
</dbReference>
<evidence type="ECO:0000256" key="3">
    <source>
        <dbReference type="ARBA" id="ARBA00022692"/>
    </source>
</evidence>
<dbReference type="VEuPathDB" id="FungiDB:FVEG_15439"/>
<dbReference type="InterPro" id="IPR036938">
    <property type="entry name" value="PAP2/HPO_sf"/>
</dbReference>
<keyword evidence="3 6" id="KW-0812">Transmembrane</keyword>
<dbReference type="PANTHER" id="PTHR10165">
    <property type="entry name" value="LIPID PHOSPHATE PHOSPHATASE"/>
    <property type="match status" value="1"/>
</dbReference>
<protein>
    <recommendedName>
        <fullName evidence="7">Phosphatidic acid phosphatase type 2/haloperoxidase domain-containing protein</fullName>
    </recommendedName>
</protein>
<comment type="subcellular location">
    <subcellularLocation>
        <location evidence="1">Membrane</location>
        <topology evidence="1">Multi-pass membrane protein</topology>
    </subcellularLocation>
</comment>
<dbReference type="FunFam" id="1.20.144.10:FF:000017">
    <property type="entry name" value="Diacylglycerol pyrophosphate phosphatase 1"/>
    <property type="match status" value="1"/>
</dbReference>
<dbReference type="SUPFAM" id="SSF48317">
    <property type="entry name" value="Acid phosphatase/Vanadium-dependent haloperoxidase"/>
    <property type="match status" value="1"/>
</dbReference>
<evidence type="ECO:0000313" key="9">
    <source>
        <dbReference type="Proteomes" id="UP000009096"/>
    </source>
</evidence>
<feature type="transmembrane region" description="Helical" evidence="6">
    <location>
        <begin position="105"/>
        <end position="126"/>
    </location>
</feature>
<sequence length="380" mass="42787">MAPAHSYGSSGGPISFLRRYWKTTHAPDYVGFLFLLTGWILTVLFVNPFHRMFFINDLQISYPFAVHERVPVFMNFVYALFIPLGVLIAYNIIARSSAAKHEVTYLSFLISIVLTSFITDIIKNAVGRPRPDLLDRCKPAIGTKANTLVTIDVCTAEDGHILQEGWRSFPSGHSSFSFAGLGFLSLFLAGQLHVFRYSAGGRDLSRALVCLLPLIGAGLVAISRCEDYRHDVYDVCVGSALGMSIAYWSYRRHFPRLSSTKCDEPYPRPGVDTQPGWQRITDDEEAARGTDFEFLSEMLWLRLHCITLPPKHHVFDNTFRLGQARRWISLVLWSFRDIIVQGQIRVAPHSSPHLSRIYSLLLTFPLSPRSLPGHAPSTTP</sequence>
<evidence type="ECO:0000256" key="6">
    <source>
        <dbReference type="SAM" id="Phobius"/>
    </source>
</evidence>